<comment type="caution">
    <text evidence="3">The sequence shown here is derived from an EMBL/GenBank/DDBJ whole genome shotgun (WGS) entry which is preliminary data.</text>
</comment>
<evidence type="ECO:0000256" key="2">
    <source>
        <dbReference type="ARBA" id="ARBA00022679"/>
    </source>
</evidence>
<dbReference type="NCBIfam" id="TIGR03429">
    <property type="entry name" value="arom_pren_DMATS"/>
    <property type="match status" value="1"/>
</dbReference>
<dbReference type="EMBL" id="LUGG01000031">
    <property type="protein sequence ID" value="OBZ66374.1"/>
    <property type="molecule type" value="Genomic_DNA"/>
</dbReference>
<dbReference type="GO" id="GO:0016765">
    <property type="term" value="F:transferase activity, transferring alkyl or aryl (other than methyl) groups"/>
    <property type="evidence" value="ECO:0007669"/>
    <property type="project" value="InterPro"/>
</dbReference>
<dbReference type="CDD" id="cd13929">
    <property type="entry name" value="PT-DMATS_CymD"/>
    <property type="match status" value="1"/>
</dbReference>
<dbReference type="InterPro" id="IPR033964">
    <property type="entry name" value="ABBA"/>
</dbReference>
<gene>
    <name evidence="3" type="primary">sirD</name>
    <name evidence="3" type="ORF">A0H81_13619</name>
</gene>
<reference evidence="3 4" key="1">
    <citation type="submission" date="2016-03" db="EMBL/GenBank/DDBJ databases">
        <title>Whole genome sequencing of Grifola frondosa 9006-11.</title>
        <authorList>
            <person name="Min B."/>
            <person name="Park H."/>
            <person name="Kim J.-G."/>
            <person name="Cho H."/>
            <person name="Oh Y.-L."/>
            <person name="Kong W.-S."/>
            <person name="Choi I.-G."/>
        </authorList>
    </citation>
    <scope>NUCLEOTIDE SEQUENCE [LARGE SCALE GENOMIC DNA]</scope>
    <source>
        <strain evidence="3 4">9006-11</strain>
    </source>
</reference>
<comment type="similarity">
    <text evidence="1">Belongs to the tryptophan dimethylallyltransferase family.</text>
</comment>
<dbReference type="SFLD" id="SFLDS00036">
    <property type="entry name" value="Aromatic_Prenyltransferase"/>
    <property type="match status" value="1"/>
</dbReference>
<dbReference type="GO" id="GO:0009820">
    <property type="term" value="P:alkaloid metabolic process"/>
    <property type="evidence" value="ECO:0007669"/>
    <property type="project" value="InterPro"/>
</dbReference>
<sequence>MKMTDSSFKQAFRLDAHHPRGFDAADLPSSSIIYPHNSAFWWKTTGTVFARMLEEASYSPPLLHSYVNFYRTYVLPEFGPDPLSYILASSGSHRTASNGILSPSSEKHGYFPSYMTDDHSPVELSCIFGGEGSPIIRFAIDPIMRQENANTPAMKLFEKFASRISSSSTVDLEWCEICVEELTIAPDDCSDALSTIRYPSQYFIGFEFSKMKTDISMKAYFLPETVAAVMGLSKFDLITNVTRRLSCLDSRTPLNLFDLWNTTLSFFHSLPPQLAPSVEIIAVDCVPSDGNRLKVYVRTPRVTLSTIKRFMTLDSSDVSTTMSETLEQVSIFWRLLFADLGEDDEPRVEQQRLRHLTGGLMFYYELRGTYSRPFPKVYIPVRHLCNNDEEIVSAMERLYARVGNQDAMRRYRQFVEGVFTHRPLADHAGIHTYDSSVCKLKRLLSDPSARTSSNFYLIRDSIEINAISRLFIHASFFTTIP</sequence>
<evidence type="ECO:0000256" key="1">
    <source>
        <dbReference type="ARBA" id="ARBA00010209"/>
    </source>
</evidence>
<dbReference type="InterPro" id="IPR017795">
    <property type="entry name" value="ABBA_NscD-like"/>
</dbReference>
<dbReference type="AlphaFoldDB" id="A0A1C7LU68"/>
<proteinExistence type="inferred from homology"/>
<keyword evidence="4" id="KW-1185">Reference proteome</keyword>
<dbReference type="STRING" id="5627.A0A1C7LU68"/>
<dbReference type="PANTHER" id="PTHR40627">
    <property type="entry name" value="INDOLE PRENYLTRANSFERASE TDIB-RELATED"/>
    <property type="match status" value="1"/>
</dbReference>
<dbReference type="Pfam" id="PF11991">
    <property type="entry name" value="Trp_DMAT"/>
    <property type="match status" value="1"/>
</dbReference>
<keyword evidence="2" id="KW-0808">Transferase</keyword>
<name>A0A1C7LU68_GRIFR</name>
<dbReference type="PANTHER" id="PTHR40627:SF4">
    <property type="entry name" value="PRENYLTRANSFERASE ASQH1-RELATED"/>
    <property type="match status" value="1"/>
</dbReference>
<accession>A0A1C7LU68</accession>
<dbReference type="OMA" id="HMTTNTI"/>
<protein>
    <submittedName>
        <fullName evidence="3">4-O-dimethylallyl-L-tyrosine synthase</fullName>
    </submittedName>
</protein>
<evidence type="ECO:0000313" key="3">
    <source>
        <dbReference type="EMBL" id="OBZ66374.1"/>
    </source>
</evidence>
<dbReference type="OrthoDB" id="3354387at2759"/>
<evidence type="ECO:0000313" key="4">
    <source>
        <dbReference type="Proteomes" id="UP000092993"/>
    </source>
</evidence>
<dbReference type="Proteomes" id="UP000092993">
    <property type="component" value="Unassembled WGS sequence"/>
</dbReference>
<organism evidence="3 4">
    <name type="scientific">Grifola frondosa</name>
    <name type="common">Maitake</name>
    <name type="synonym">Polyporus frondosus</name>
    <dbReference type="NCBI Taxonomy" id="5627"/>
    <lineage>
        <taxon>Eukaryota</taxon>
        <taxon>Fungi</taxon>
        <taxon>Dikarya</taxon>
        <taxon>Basidiomycota</taxon>
        <taxon>Agaricomycotina</taxon>
        <taxon>Agaricomycetes</taxon>
        <taxon>Polyporales</taxon>
        <taxon>Grifolaceae</taxon>
        <taxon>Grifola</taxon>
    </lineage>
</organism>